<keyword evidence="9" id="KW-1185">Reference proteome</keyword>
<evidence type="ECO:0000256" key="5">
    <source>
        <dbReference type="ARBA" id="ARBA00023136"/>
    </source>
</evidence>
<dbReference type="GO" id="GO:0005764">
    <property type="term" value="C:lysosome"/>
    <property type="evidence" value="ECO:0007669"/>
    <property type="project" value="UniProtKB-UniRule"/>
</dbReference>
<feature type="transmembrane region" description="Helical" evidence="6">
    <location>
        <begin position="9"/>
        <end position="30"/>
    </location>
</feature>
<evidence type="ECO:0000259" key="7">
    <source>
        <dbReference type="PROSITE" id="PS51751"/>
    </source>
</evidence>
<sequence length="177" mass="20276">MCTRVLELIFFFYFGSHIFFTLFIDLQALLPGHLFPQPSKDLLQWYITHAKDQMMADPPVWFKSFIFCEALLQLPFFPVAAYAFLKGGCRWIRTPAIIYSTHVASTMVPILTYIMFHQFPKGPHPGPQTTEERLGLLAVYGPYLLVPLMILFTMLFSPAYNSNTHGAKVTPSGKKHR</sequence>
<keyword evidence="5 6" id="KW-0472">Membrane</keyword>
<dbReference type="GO" id="GO:0031965">
    <property type="term" value="C:nuclear membrane"/>
    <property type="evidence" value="ECO:0007669"/>
    <property type="project" value="UniProtKB-SubCell"/>
</dbReference>
<feature type="transmembrane region" description="Helical" evidence="6">
    <location>
        <begin position="97"/>
        <end position="116"/>
    </location>
</feature>
<evidence type="ECO:0000256" key="3">
    <source>
        <dbReference type="ARBA" id="ARBA00022824"/>
    </source>
</evidence>
<dbReference type="PIRSF" id="PIRSF031032">
    <property type="entry name" value="TMP_97_prd"/>
    <property type="match status" value="1"/>
</dbReference>
<protein>
    <recommendedName>
        <fullName evidence="6">Transmembrane protein 97</fullName>
    </recommendedName>
</protein>
<comment type="similarity">
    <text evidence="1">Belongs to the TMEM97/sigma-2 receptor family.</text>
</comment>
<dbReference type="GO" id="GO:0030867">
    <property type="term" value="C:rough endoplasmic reticulum membrane"/>
    <property type="evidence" value="ECO:0007669"/>
    <property type="project" value="UniProtKB-SubCell"/>
</dbReference>
<keyword evidence="4 6" id="KW-1133">Transmembrane helix</keyword>
<dbReference type="OrthoDB" id="433124at2759"/>
<dbReference type="AlphaFoldDB" id="A0A8C9RX43"/>
<feature type="transmembrane region" description="Helical" evidence="6">
    <location>
        <begin position="136"/>
        <end position="156"/>
    </location>
</feature>
<evidence type="ECO:0000256" key="6">
    <source>
        <dbReference type="PIRNR" id="PIRNR031032"/>
    </source>
</evidence>
<dbReference type="PANTHER" id="PTHR31204:SF1">
    <property type="entry name" value="SIGMA INTRACELLULAR RECEPTOR 2"/>
    <property type="match status" value="1"/>
</dbReference>
<evidence type="ECO:0000256" key="1">
    <source>
        <dbReference type="ARBA" id="ARBA00009096"/>
    </source>
</evidence>
<accession>A0A8C9RX43</accession>
<feature type="domain" description="EXPERA" evidence="7">
    <location>
        <begin position="6"/>
        <end position="151"/>
    </location>
</feature>
<evidence type="ECO:0000256" key="2">
    <source>
        <dbReference type="ARBA" id="ARBA00022692"/>
    </source>
</evidence>
<gene>
    <name evidence="8" type="primary">TMEM97</name>
    <name evidence="8" type="synonym">tmem97</name>
</gene>
<dbReference type="GO" id="GO:0005886">
    <property type="term" value="C:plasma membrane"/>
    <property type="evidence" value="ECO:0007669"/>
    <property type="project" value="UniProtKB-UniRule"/>
</dbReference>
<feature type="transmembrane region" description="Helical" evidence="6">
    <location>
        <begin position="64"/>
        <end position="85"/>
    </location>
</feature>
<comment type="function">
    <text evidence="6">Sigma-2 receptor which contributes to ameliorate dysfunctional cellular processes and slow degenerative progression by regulating cell functions including cholesterol biosynthesis/trafficking, membrane trafficking, autophagy, lipid membrane-bound protein trafficking, and receptor stabilization at the cell surface. Forms a ternary complex with PGRMC1 receptor and low density lipoprotein receptor/LDLR at the plasma membrane, which increases LDLR-mediated LDL cholesterol internalization. Decreases lysosomal sterol transporter NPC1 availability to the cell, probably through NPC1-binding, hence controlling lipid transport, including cholesterol and LBPA, outside of late endosome/lysosome. Binds regio- and stereoselective ligand 20(S)-hydroxycholesterol (20(S)-OHC), thereby linking OHC binding to cholesterol homeostasis. Also able to bind cholesterol. Binds histatin 1 (Hst 1)/HN1 salivary peptide at the ER membrane, which is critical for increasing mitochondria-ER contacts and stimulating Hst1 wound healing properties. May alter the activity of some cytochrome P450 proteins. Although shows homologies with sterol isomerases (EXPERA domain), not able to catalyze sterol isomerization. However, may act as sensors of these molecules. Acts as a quality control factor in the ER, promoting the proteolytic degradation of nonproductive and extramitochondrial precursor proteins in the ER membrane thus removing them from the ER surface.</text>
</comment>
<evidence type="ECO:0000313" key="9">
    <source>
        <dbReference type="Proteomes" id="UP000694397"/>
    </source>
</evidence>
<dbReference type="GeneID" id="108932137"/>
<dbReference type="KEGG" id="sfm:108932137"/>
<dbReference type="Ensembl" id="ENSSFOT00015021459.2">
    <property type="protein sequence ID" value="ENSSFOP00015021223.1"/>
    <property type="gene ID" value="ENSSFOG00015013659.2"/>
</dbReference>
<dbReference type="PANTHER" id="PTHR31204">
    <property type="entry name" value="SIGMA INTRACELLULAR RECEPTOR 2"/>
    <property type="match status" value="1"/>
</dbReference>
<dbReference type="InterPro" id="IPR033118">
    <property type="entry name" value="EXPERA"/>
</dbReference>
<evidence type="ECO:0000256" key="4">
    <source>
        <dbReference type="ARBA" id="ARBA00022989"/>
    </source>
</evidence>
<dbReference type="RefSeq" id="XP_018603872.1">
    <property type="nucleotide sequence ID" value="XM_018748356.2"/>
</dbReference>
<dbReference type="PROSITE" id="PS51751">
    <property type="entry name" value="EXPERA"/>
    <property type="match status" value="1"/>
</dbReference>
<name>A0A8C9RX43_SCLFO</name>
<evidence type="ECO:0000313" key="8">
    <source>
        <dbReference type="Ensembl" id="ENSSFOP00015021223.1"/>
    </source>
</evidence>
<reference evidence="8 9" key="1">
    <citation type="submission" date="2019-04" db="EMBL/GenBank/DDBJ databases">
        <authorList>
            <consortium name="Wellcome Sanger Institute Data Sharing"/>
        </authorList>
    </citation>
    <scope>NUCLEOTIDE SEQUENCE [LARGE SCALE GENOMIC DNA]</scope>
</reference>
<reference evidence="8" key="3">
    <citation type="submission" date="2025-09" db="UniProtKB">
        <authorList>
            <consortium name="Ensembl"/>
        </authorList>
    </citation>
    <scope>IDENTIFICATION</scope>
</reference>
<dbReference type="Proteomes" id="UP000694397">
    <property type="component" value="Chromosome 10"/>
</dbReference>
<proteinExistence type="inferred from homology"/>
<dbReference type="GeneTree" id="ENSGT00390000007149"/>
<dbReference type="InterPro" id="IPR016964">
    <property type="entry name" value="Sigma2_recept"/>
</dbReference>
<reference evidence="8" key="2">
    <citation type="submission" date="2025-08" db="UniProtKB">
        <authorList>
            <consortium name="Ensembl"/>
        </authorList>
    </citation>
    <scope>IDENTIFICATION</scope>
</reference>
<dbReference type="Pfam" id="PF05241">
    <property type="entry name" value="EBP"/>
    <property type="match status" value="1"/>
</dbReference>
<keyword evidence="6" id="KW-0539">Nucleus</keyword>
<keyword evidence="2 6" id="KW-0812">Transmembrane</keyword>
<comment type="subcellular location">
    <subcellularLocation>
        <location evidence="6">Rough endoplasmic reticulum membrane</location>
        <topology evidence="6">Multi-pass membrane protein</topology>
    </subcellularLocation>
    <subcellularLocation>
        <location evidence="6">Nucleus membrane</location>
        <topology evidence="6">Multi-pass membrane protein</topology>
    </subcellularLocation>
</comment>
<keyword evidence="3 6" id="KW-0256">Endoplasmic reticulum</keyword>
<organism evidence="8 9">
    <name type="scientific">Scleropages formosus</name>
    <name type="common">Asian bonytongue</name>
    <name type="synonym">Osteoglossum formosum</name>
    <dbReference type="NCBI Taxonomy" id="113540"/>
    <lineage>
        <taxon>Eukaryota</taxon>
        <taxon>Metazoa</taxon>
        <taxon>Chordata</taxon>
        <taxon>Craniata</taxon>
        <taxon>Vertebrata</taxon>
        <taxon>Euteleostomi</taxon>
        <taxon>Actinopterygii</taxon>
        <taxon>Neopterygii</taxon>
        <taxon>Teleostei</taxon>
        <taxon>Osteoglossocephala</taxon>
        <taxon>Osteoglossomorpha</taxon>
        <taxon>Osteoglossiformes</taxon>
        <taxon>Osteoglossidae</taxon>
        <taxon>Scleropages</taxon>
    </lineage>
</organism>
<dbReference type="InterPro" id="IPR051987">
    <property type="entry name" value="Sigma-2_receptor-like"/>
</dbReference>
<dbReference type="CTD" id="27346"/>